<keyword evidence="1" id="KW-1133">Transmembrane helix</keyword>
<keyword evidence="1" id="KW-0472">Membrane</keyword>
<dbReference type="AlphaFoldDB" id="A0AA39ZEI1"/>
<comment type="caution">
    <text evidence="2">The sequence shown here is derived from an EMBL/GenBank/DDBJ whole genome shotgun (WGS) entry which is preliminary data.</text>
</comment>
<sequence length="106" mass="11554">MSSLGHSFLGSKSSKHYAPAPSTISPVIITSTLTVALILVSGRSHNSHTSRPTNQHCHRHPPAIDLWKSGVKELTILTYLGVILAIIAILRIVVRLTWRRVLSATP</sequence>
<name>A0AA39ZEI1_9PEZI</name>
<feature type="transmembrane region" description="Helical" evidence="1">
    <location>
        <begin position="20"/>
        <end position="40"/>
    </location>
</feature>
<protein>
    <submittedName>
        <fullName evidence="2">Uncharacterized protein</fullName>
    </submittedName>
</protein>
<organism evidence="2 3">
    <name type="scientific">Cercophora samala</name>
    <dbReference type="NCBI Taxonomy" id="330535"/>
    <lineage>
        <taxon>Eukaryota</taxon>
        <taxon>Fungi</taxon>
        <taxon>Dikarya</taxon>
        <taxon>Ascomycota</taxon>
        <taxon>Pezizomycotina</taxon>
        <taxon>Sordariomycetes</taxon>
        <taxon>Sordariomycetidae</taxon>
        <taxon>Sordariales</taxon>
        <taxon>Lasiosphaeriaceae</taxon>
        <taxon>Cercophora</taxon>
    </lineage>
</organism>
<gene>
    <name evidence="2" type="ORF">QBC41DRAFT_112893</name>
</gene>
<dbReference type="Proteomes" id="UP001174997">
    <property type="component" value="Unassembled WGS sequence"/>
</dbReference>
<evidence type="ECO:0000313" key="3">
    <source>
        <dbReference type="Proteomes" id="UP001174997"/>
    </source>
</evidence>
<reference evidence="2" key="1">
    <citation type="submission" date="2023-06" db="EMBL/GenBank/DDBJ databases">
        <title>Genome-scale phylogeny and comparative genomics of the fungal order Sordariales.</title>
        <authorList>
            <consortium name="Lawrence Berkeley National Laboratory"/>
            <person name="Hensen N."/>
            <person name="Bonometti L."/>
            <person name="Westerberg I."/>
            <person name="Brannstrom I.O."/>
            <person name="Guillou S."/>
            <person name="Cros-Aarteil S."/>
            <person name="Calhoun S."/>
            <person name="Haridas S."/>
            <person name="Kuo A."/>
            <person name="Mondo S."/>
            <person name="Pangilinan J."/>
            <person name="Riley R."/>
            <person name="Labutti K."/>
            <person name="Andreopoulos B."/>
            <person name="Lipzen A."/>
            <person name="Chen C."/>
            <person name="Yanf M."/>
            <person name="Daum C."/>
            <person name="Ng V."/>
            <person name="Clum A."/>
            <person name="Steindorff A."/>
            <person name="Ohm R."/>
            <person name="Martin F."/>
            <person name="Silar P."/>
            <person name="Natvig D."/>
            <person name="Lalanne C."/>
            <person name="Gautier V."/>
            <person name="Ament-Velasquez S.L."/>
            <person name="Kruys A."/>
            <person name="Hutchinson M.I."/>
            <person name="Powell A.J."/>
            <person name="Barry K."/>
            <person name="Miller A.N."/>
            <person name="Grigoriev I.V."/>
            <person name="Debuchy R."/>
            <person name="Gladieux P."/>
            <person name="Thoren M.H."/>
            <person name="Johannesson H."/>
        </authorList>
    </citation>
    <scope>NUCLEOTIDE SEQUENCE</scope>
    <source>
        <strain evidence="2">CBS 307.81</strain>
    </source>
</reference>
<evidence type="ECO:0000313" key="2">
    <source>
        <dbReference type="EMBL" id="KAK0668968.1"/>
    </source>
</evidence>
<dbReference type="EMBL" id="JAULSY010000048">
    <property type="protein sequence ID" value="KAK0668968.1"/>
    <property type="molecule type" value="Genomic_DNA"/>
</dbReference>
<keyword evidence="1" id="KW-0812">Transmembrane</keyword>
<evidence type="ECO:0000256" key="1">
    <source>
        <dbReference type="SAM" id="Phobius"/>
    </source>
</evidence>
<feature type="transmembrane region" description="Helical" evidence="1">
    <location>
        <begin position="76"/>
        <end position="94"/>
    </location>
</feature>
<proteinExistence type="predicted"/>
<accession>A0AA39ZEI1</accession>
<keyword evidence="3" id="KW-1185">Reference proteome</keyword>